<sequence>MLEIIKQRIITTHPITGDSVEFVSTTSENDGTCNIMHVRLNPTFKVPSQYHKKTIHVFKCLEGALCIRLKGGELEMLPAGRSFTILPLTPYALLNPGLNLVKFEHKIIPGRRGFEDALMIFHGMLKKKELVSFGTRSFLNFISDTYTVSFTEKMLHPLRRYLASKALRDGAYKNLLEKYGRANGLVFNHDTPRGNASPDGMPGVVVYPEGT</sequence>
<dbReference type="CDD" id="cd02208">
    <property type="entry name" value="cupin_RmlC-like"/>
    <property type="match status" value="1"/>
</dbReference>
<dbReference type="Proteomes" id="UP001319104">
    <property type="component" value="Unassembled WGS sequence"/>
</dbReference>
<gene>
    <name evidence="1" type="ORF">KI659_07695</name>
</gene>
<dbReference type="RefSeq" id="WP_213944769.1">
    <property type="nucleotide sequence ID" value="NZ_JAHCMY010000003.1"/>
</dbReference>
<dbReference type="EMBL" id="JAHCMY010000003">
    <property type="protein sequence ID" value="MBS9523895.1"/>
    <property type="molecule type" value="Genomic_DNA"/>
</dbReference>
<dbReference type="InterPro" id="IPR011051">
    <property type="entry name" value="RmlC_Cupin_sf"/>
</dbReference>
<dbReference type="Gene3D" id="2.60.120.10">
    <property type="entry name" value="Jelly Rolls"/>
    <property type="match status" value="1"/>
</dbReference>
<dbReference type="SUPFAM" id="SSF51182">
    <property type="entry name" value="RmlC-like cupins"/>
    <property type="match status" value="1"/>
</dbReference>
<name>A0AAP2G3W1_9BACT</name>
<evidence type="ECO:0000313" key="2">
    <source>
        <dbReference type="Proteomes" id="UP001319104"/>
    </source>
</evidence>
<organism evidence="1 2">
    <name type="scientific">Litoribacter ruber</name>
    <dbReference type="NCBI Taxonomy" id="702568"/>
    <lineage>
        <taxon>Bacteria</taxon>
        <taxon>Pseudomonadati</taxon>
        <taxon>Bacteroidota</taxon>
        <taxon>Cytophagia</taxon>
        <taxon>Cytophagales</taxon>
        <taxon>Cyclobacteriaceae</taxon>
        <taxon>Litoribacter</taxon>
    </lineage>
</organism>
<proteinExistence type="predicted"/>
<dbReference type="AlphaFoldDB" id="A0AAP2G3W1"/>
<dbReference type="InterPro" id="IPR014710">
    <property type="entry name" value="RmlC-like_jellyroll"/>
</dbReference>
<comment type="caution">
    <text evidence="1">The sequence shown here is derived from an EMBL/GenBank/DDBJ whole genome shotgun (WGS) entry which is preliminary data.</text>
</comment>
<evidence type="ECO:0000313" key="1">
    <source>
        <dbReference type="EMBL" id="MBS9523895.1"/>
    </source>
</evidence>
<accession>A0AAP2G3W1</accession>
<protein>
    <submittedName>
        <fullName evidence="1">Cupin domain-containing protein</fullName>
    </submittedName>
</protein>
<reference evidence="1 2" key="1">
    <citation type="submission" date="2021-05" db="EMBL/GenBank/DDBJ databases">
        <authorList>
            <person name="Zhang Z.D."/>
            <person name="Osman G."/>
        </authorList>
    </citation>
    <scope>NUCLEOTIDE SEQUENCE [LARGE SCALE GENOMIC DNA]</scope>
    <source>
        <strain evidence="1 2">KCTC 32217</strain>
    </source>
</reference>
<keyword evidence="2" id="KW-1185">Reference proteome</keyword>